<feature type="chain" id="PRO_5004233415" evidence="7">
    <location>
        <begin position="25"/>
        <end position="140"/>
    </location>
</feature>
<evidence type="ECO:0000256" key="6">
    <source>
        <dbReference type="PROSITE-ProRule" id="PRU00433"/>
    </source>
</evidence>
<evidence type="ECO:0000256" key="4">
    <source>
        <dbReference type="ARBA" id="ARBA00022982"/>
    </source>
</evidence>
<dbReference type="InterPro" id="IPR036909">
    <property type="entry name" value="Cyt_c-like_dom_sf"/>
</dbReference>
<keyword evidence="4" id="KW-0249">Electron transport</keyword>
<reference evidence="9" key="1">
    <citation type="submission" date="2005-08" db="EMBL/GenBank/DDBJ databases">
        <title>Complete sequence of Dechloromonas aromatica RCB.</title>
        <authorList>
            <person name="Salinero K.K."/>
            <person name="Copeland A."/>
            <person name="Lucas S."/>
            <person name="Lapidus A."/>
            <person name="Barry K."/>
            <person name="Detter J.C."/>
            <person name="Glavina T."/>
            <person name="Hammon N."/>
            <person name="Israni S."/>
            <person name="Pitluck S."/>
            <person name="Di Bartolo G."/>
            <person name="Trong S."/>
            <person name="Schmutz J."/>
            <person name="Larimer F."/>
            <person name="Land M."/>
            <person name="Ivanova N."/>
            <person name="Richardson P."/>
        </authorList>
    </citation>
    <scope>NUCLEOTIDE SEQUENCE</scope>
    <source>
        <strain evidence="9">RCB</strain>
    </source>
</reference>
<dbReference type="eggNOG" id="COG3474">
    <property type="taxonomic scope" value="Bacteria"/>
</dbReference>
<dbReference type="GO" id="GO:0046872">
    <property type="term" value="F:metal ion binding"/>
    <property type="evidence" value="ECO:0007669"/>
    <property type="project" value="UniProtKB-KW"/>
</dbReference>
<dbReference type="HOGENOM" id="CLU_060944_2_1_4"/>
<evidence type="ECO:0000259" key="8">
    <source>
        <dbReference type="PROSITE" id="PS51007"/>
    </source>
</evidence>
<gene>
    <name evidence="9" type="ordered locus">Daro_2126</name>
</gene>
<dbReference type="GO" id="GO:0020037">
    <property type="term" value="F:heme binding"/>
    <property type="evidence" value="ECO:0007669"/>
    <property type="project" value="InterPro"/>
</dbReference>
<sequence>MKCRTPRPGLLAILLSLALSPVHAGDSPADAHARGAIIYERCAACHALQTDRTGPRHCGLIGRRAGSVPGFAYSPAMRQSRLIWSEANLDRFIKAPMAFMPGTAMGYDGVKNDAERHDLLAFLRQEGISDKCRNLQVERP</sequence>
<proteinExistence type="predicted"/>
<dbReference type="Pfam" id="PF00034">
    <property type="entry name" value="Cytochrom_C"/>
    <property type="match status" value="1"/>
</dbReference>
<dbReference type="SUPFAM" id="SSF46626">
    <property type="entry name" value="Cytochrome c"/>
    <property type="match status" value="1"/>
</dbReference>
<evidence type="ECO:0000256" key="1">
    <source>
        <dbReference type="ARBA" id="ARBA00022448"/>
    </source>
</evidence>
<accession>Q47E63</accession>
<evidence type="ECO:0000313" key="9">
    <source>
        <dbReference type="EMBL" id="AAZ46868.1"/>
    </source>
</evidence>
<dbReference type="AlphaFoldDB" id="Q47E63"/>
<keyword evidence="7" id="KW-0732">Signal</keyword>
<dbReference type="PRINTS" id="PR00604">
    <property type="entry name" value="CYTCHRMECIAB"/>
</dbReference>
<evidence type="ECO:0000256" key="5">
    <source>
        <dbReference type="ARBA" id="ARBA00023004"/>
    </source>
</evidence>
<keyword evidence="5 6" id="KW-0408">Iron</keyword>
<evidence type="ECO:0000256" key="7">
    <source>
        <dbReference type="SAM" id="SignalP"/>
    </source>
</evidence>
<keyword evidence="2 6" id="KW-0349">Heme</keyword>
<dbReference type="EMBL" id="CP000089">
    <property type="protein sequence ID" value="AAZ46868.1"/>
    <property type="molecule type" value="Genomic_DNA"/>
</dbReference>
<dbReference type="PANTHER" id="PTHR11961">
    <property type="entry name" value="CYTOCHROME C"/>
    <property type="match status" value="1"/>
</dbReference>
<dbReference type="InterPro" id="IPR002327">
    <property type="entry name" value="Cyt_c_1A/1B"/>
</dbReference>
<dbReference type="STRING" id="159087.Daro_2126"/>
<dbReference type="Gene3D" id="1.10.760.10">
    <property type="entry name" value="Cytochrome c-like domain"/>
    <property type="match status" value="1"/>
</dbReference>
<evidence type="ECO:0000256" key="3">
    <source>
        <dbReference type="ARBA" id="ARBA00022723"/>
    </source>
</evidence>
<keyword evidence="3 6" id="KW-0479">Metal-binding</keyword>
<name>Q47E63_DECAR</name>
<organism evidence="9">
    <name type="scientific">Dechloromonas aromatica (strain RCB)</name>
    <dbReference type="NCBI Taxonomy" id="159087"/>
    <lineage>
        <taxon>Bacteria</taxon>
        <taxon>Pseudomonadati</taxon>
        <taxon>Pseudomonadota</taxon>
        <taxon>Betaproteobacteria</taxon>
        <taxon>Rhodocyclales</taxon>
        <taxon>Azonexaceae</taxon>
        <taxon>Dechloromonas</taxon>
    </lineage>
</organism>
<evidence type="ECO:0000256" key="2">
    <source>
        <dbReference type="ARBA" id="ARBA00022617"/>
    </source>
</evidence>
<dbReference type="PROSITE" id="PS51007">
    <property type="entry name" value="CYTC"/>
    <property type="match status" value="1"/>
</dbReference>
<keyword evidence="1" id="KW-0813">Transport</keyword>
<dbReference type="InterPro" id="IPR009056">
    <property type="entry name" value="Cyt_c-like_dom"/>
</dbReference>
<dbReference type="KEGG" id="dar:Daro_2126"/>
<dbReference type="OrthoDB" id="9805828at2"/>
<protein>
    <submittedName>
        <fullName evidence="9">Cytochrome c, class I</fullName>
    </submittedName>
</protein>
<feature type="domain" description="Cytochrome c" evidence="8">
    <location>
        <begin position="30"/>
        <end position="127"/>
    </location>
</feature>
<feature type="signal peptide" evidence="7">
    <location>
        <begin position="1"/>
        <end position="24"/>
    </location>
</feature>
<dbReference type="GO" id="GO:0009055">
    <property type="term" value="F:electron transfer activity"/>
    <property type="evidence" value="ECO:0007669"/>
    <property type="project" value="InterPro"/>
</dbReference>